<dbReference type="RefSeq" id="WP_344067179.1">
    <property type="nucleotide sequence ID" value="NZ_BAAAPU010000012.1"/>
</dbReference>
<dbReference type="InterPro" id="IPR018253">
    <property type="entry name" value="DnaJ_domain_CS"/>
</dbReference>
<reference evidence="4" key="1">
    <citation type="journal article" date="2019" name="Int. J. Syst. Evol. Microbiol.">
        <title>The Global Catalogue of Microorganisms (GCM) 10K type strain sequencing project: providing services to taxonomists for standard genome sequencing and annotation.</title>
        <authorList>
            <consortium name="The Broad Institute Genomics Platform"/>
            <consortium name="The Broad Institute Genome Sequencing Center for Infectious Disease"/>
            <person name="Wu L."/>
            <person name="Ma J."/>
        </authorList>
    </citation>
    <scope>NUCLEOTIDE SEQUENCE [LARGE SCALE GENOMIC DNA]</scope>
    <source>
        <strain evidence="4">JCM 15628</strain>
    </source>
</reference>
<dbReference type="PROSITE" id="PS00636">
    <property type="entry name" value="DNAJ_1"/>
    <property type="match status" value="1"/>
</dbReference>
<dbReference type="Gene3D" id="1.10.287.110">
    <property type="entry name" value="DnaJ domain"/>
    <property type="match status" value="1"/>
</dbReference>
<evidence type="ECO:0000256" key="1">
    <source>
        <dbReference type="SAM" id="MobiDB-lite"/>
    </source>
</evidence>
<dbReference type="PANTHER" id="PTHR24074">
    <property type="entry name" value="CO-CHAPERONE PROTEIN DJLA"/>
    <property type="match status" value="1"/>
</dbReference>
<protein>
    <recommendedName>
        <fullName evidence="2">J domain-containing protein</fullName>
    </recommendedName>
</protein>
<feature type="domain" description="J" evidence="2">
    <location>
        <begin position="6"/>
        <end position="77"/>
    </location>
</feature>
<dbReference type="InterPro" id="IPR050817">
    <property type="entry name" value="DjlA_DnaK_co-chaperone"/>
</dbReference>
<dbReference type="CDD" id="cd06257">
    <property type="entry name" value="DnaJ"/>
    <property type="match status" value="1"/>
</dbReference>
<accession>A0ABP5EEM6</accession>
<dbReference type="PRINTS" id="PR00625">
    <property type="entry name" value="JDOMAIN"/>
</dbReference>
<dbReference type="EMBL" id="BAAAPU010000012">
    <property type="protein sequence ID" value="GAA1994096.1"/>
    <property type="molecule type" value="Genomic_DNA"/>
</dbReference>
<evidence type="ECO:0000259" key="2">
    <source>
        <dbReference type="PROSITE" id="PS50076"/>
    </source>
</evidence>
<evidence type="ECO:0000313" key="3">
    <source>
        <dbReference type="EMBL" id="GAA1994096.1"/>
    </source>
</evidence>
<comment type="caution">
    <text evidence="3">The sequence shown here is derived from an EMBL/GenBank/DDBJ whole genome shotgun (WGS) entry which is preliminary data.</text>
</comment>
<evidence type="ECO:0000313" key="4">
    <source>
        <dbReference type="Proteomes" id="UP001500013"/>
    </source>
</evidence>
<feature type="region of interest" description="Disordered" evidence="1">
    <location>
        <begin position="75"/>
        <end position="117"/>
    </location>
</feature>
<gene>
    <name evidence="3" type="ORF">GCM10009817_40480</name>
</gene>
<keyword evidence="4" id="KW-1185">Reference proteome</keyword>
<dbReference type="Proteomes" id="UP001500013">
    <property type="component" value="Unassembled WGS sequence"/>
</dbReference>
<organism evidence="3 4">
    <name type="scientific">Terrabacter lapilli</name>
    <dbReference type="NCBI Taxonomy" id="436231"/>
    <lineage>
        <taxon>Bacteria</taxon>
        <taxon>Bacillati</taxon>
        <taxon>Actinomycetota</taxon>
        <taxon>Actinomycetes</taxon>
        <taxon>Micrococcales</taxon>
        <taxon>Intrasporangiaceae</taxon>
        <taxon>Terrabacter</taxon>
    </lineage>
</organism>
<dbReference type="SUPFAM" id="SSF46565">
    <property type="entry name" value="Chaperone J-domain"/>
    <property type="match status" value="1"/>
</dbReference>
<dbReference type="PROSITE" id="PS50076">
    <property type="entry name" value="DNAJ_2"/>
    <property type="match status" value="1"/>
</dbReference>
<dbReference type="Pfam" id="PF00226">
    <property type="entry name" value="DnaJ"/>
    <property type="match status" value="1"/>
</dbReference>
<proteinExistence type="predicted"/>
<dbReference type="SMART" id="SM00271">
    <property type="entry name" value="DnaJ"/>
    <property type="match status" value="1"/>
</dbReference>
<sequence>MTERADLYAVLGVAPTATQEQIRRAFRALMRRHHPDTRGSGATPGAGATGDAAFQRAVAAYAVLGDPQARADYDRARRGRAAPGGQPVVVRRAEPGGRAGEDVQSAIRVGPVRWHRT</sequence>
<dbReference type="InterPro" id="IPR001623">
    <property type="entry name" value="DnaJ_domain"/>
</dbReference>
<name>A0ABP5EEM6_9MICO</name>
<feature type="compositionally biased region" description="Basic and acidic residues" evidence="1">
    <location>
        <begin position="91"/>
        <end position="101"/>
    </location>
</feature>
<dbReference type="InterPro" id="IPR036869">
    <property type="entry name" value="J_dom_sf"/>
</dbReference>